<reference evidence="1 2" key="1">
    <citation type="submission" date="2020-03" db="EMBL/GenBank/DDBJ databases">
        <title>Genomic Encyclopedia of Type Strains, Phase IV (KMG-IV): sequencing the most valuable type-strain genomes for metagenomic binning, comparative biology and taxonomic classification.</title>
        <authorList>
            <person name="Goeker M."/>
        </authorList>
    </citation>
    <scope>NUCLEOTIDE SEQUENCE [LARGE SCALE GENOMIC DNA]</scope>
    <source>
        <strain evidence="1 2">DSM 19867</strain>
    </source>
</reference>
<dbReference type="RefSeq" id="WP_167084877.1">
    <property type="nucleotide sequence ID" value="NZ_BAAADC010000001.1"/>
</dbReference>
<dbReference type="Proteomes" id="UP000570514">
    <property type="component" value="Unassembled WGS sequence"/>
</dbReference>
<gene>
    <name evidence="1" type="ORF">FHS83_003693</name>
</gene>
<keyword evidence="2" id="KW-1185">Reference proteome</keyword>
<sequence length="161" mass="18309">MDRISAWVESGLTTNDFQVVDQLTHPSGEIALRFWRERPADGLRMGRDVPSRAIAPLLSRVIVYEPIDGGEDFRVHLAGSGTVRRFGRDITGERFSRLFAPEDVQIRRQILHDVTVNGEPRMMHVRHSAGSVEVLRLELLQIPVIAPNGVDRWALTFSFYF</sequence>
<name>A0A846N4H5_9PROT</name>
<evidence type="ECO:0008006" key="3">
    <source>
        <dbReference type="Google" id="ProtNLM"/>
    </source>
</evidence>
<accession>A0A846N4H5</accession>
<organism evidence="1 2">
    <name type="scientific">Rhizomicrobium palustre</name>
    <dbReference type="NCBI Taxonomy" id="189966"/>
    <lineage>
        <taxon>Bacteria</taxon>
        <taxon>Pseudomonadati</taxon>
        <taxon>Pseudomonadota</taxon>
        <taxon>Alphaproteobacteria</taxon>
        <taxon>Micropepsales</taxon>
        <taxon>Micropepsaceae</taxon>
        <taxon>Rhizomicrobium</taxon>
    </lineage>
</organism>
<dbReference type="InterPro" id="IPR009922">
    <property type="entry name" value="DUF1457"/>
</dbReference>
<proteinExistence type="predicted"/>
<dbReference type="Pfam" id="PF07310">
    <property type="entry name" value="PAS_5"/>
    <property type="match status" value="1"/>
</dbReference>
<dbReference type="EMBL" id="JAASRM010000001">
    <property type="protein sequence ID" value="NIK90375.1"/>
    <property type="molecule type" value="Genomic_DNA"/>
</dbReference>
<protein>
    <recommendedName>
        <fullName evidence="3">PAS domain-containing protein</fullName>
    </recommendedName>
</protein>
<evidence type="ECO:0000313" key="2">
    <source>
        <dbReference type="Proteomes" id="UP000570514"/>
    </source>
</evidence>
<comment type="caution">
    <text evidence="1">The sequence shown here is derived from an EMBL/GenBank/DDBJ whole genome shotgun (WGS) entry which is preliminary data.</text>
</comment>
<evidence type="ECO:0000313" key="1">
    <source>
        <dbReference type="EMBL" id="NIK90375.1"/>
    </source>
</evidence>
<dbReference type="AlphaFoldDB" id="A0A846N4H5"/>